<evidence type="ECO:0000313" key="13">
    <source>
        <dbReference type="EMBL" id="CRH06402.1"/>
    </source>
</evidence>
<feature type="binding site" evidence="10">
    <location>
        <begin position="253"/>
        <end position="256"/>
    </location>
    <ligand>
        <name>dihydroxyacetone phosphate</name>
        <dbReference type="ChEBI" id="CHEBI:57642"/>
    </ligand>
</feature>
<keyword evidence="8 12" id="KW-0456">Lyase</keyword>
<dbReference type="GO" id="GO:0006094">
    <property type="term" value="P:gluconeogenesis"/>
    <property type="evidence" value="ECO:0007669"/>
    <property type="project" value="TreeGrafter"/>
</dbReference>
<evidence type="ECO:0000256" key="4">
    <source>
        <dbReference type="ARBA" id="ARBA00013068"/>
    </source>
</evidence>
<evidence type="ECO:0000256" key="7">
    <source>
        <dbReference type="ARBA" id="ARBA00023152"/>
    </source>
</evidence>
<gene>
    <name evidence="13" type="primary">fba</name>
    <name evidence="13" type="ORF">MAGMO_2239</name>
</gene>
<feature type="binding site" evidence="10">
    <location>
        <begin position="232"/>
        <end position="234"/>
    </location>
    <ligand>
        <name>dihydroxyacetone phosphate</name>
        <dbReference type="ChEBI" id="CHEBI:57642"/>
    </ligand>
</feature>
<sequence>MNVTSTSTINSVLEAAANNGGDVIIQLSNGGAQFYAGKGFPDSAQAKVLGAVSAARHVHMMAEHYGVCVVLHTDHANKKLIPWIEALLDHGEAFYKETGKPLYTSHMLDLSEEPLEWNLAESARLLKRMAKIDMSIEIELGITGGEEDGIGSEFDESADSSHLYTQPEDVLQAYDILNPIGSFSVAASFGNVHGVYKPGNVKLRPEILKNSQELVTKSNSTAANPLNLVFHGGSGSEKSQIAEAVSYGVFKMNIDTDTQFAFSKAAGAFVTKNAKAFMHQIDPDDGTPYKKFYDPRKWLREAEVGMAERLNEAFVDLGSKDKSIAAK</sequence>
<evidence type="ECO:0000256" key="8">
    <source>
        <dbReference type="ARBA" id="ARBA00023239"/>
    </source>
</evidence>
<comment type="cofactor">
    <cofactor evidence="11 12">
        <name>Zn(2+)</name>
        <dbReference type="ChEBI" id="CHEBI:29105"/>
    </cofactor>
    <text evidence="11 12">Binds 2 Zn(2+) ions per subunit. One is catalytic and the other provides a structural contribution.</text>
</comment>
<dbReference type="GO" id="GO:0008270">
    <property type="term" value="F:zinc ion binding"/>
    <property type="evidence" value="ECO:0007669"/>
    <property type="project" value="UniProtKB-UniRule"/>
</dbReference>
<dbReference type="NCBIfam" id="NF006628">
    <property type="entry name" value="PRK09197.1"/>
    <property type="match status" value="1"/>
</dbReference>
<dbReference type="PANTHER" id="PTHR30559:SF0">
    <property type="entry name" value="FRUCTOSE-BISPHOSPHATE ALDOLASE"/>
    <property type="match status" value="1"/>
</dbReference>
<feature type="binding site" evidence="11">
    <location>
        <position position="139"/>
    </location>
    <ligand>
        <name>Zn(2+)</name>
        <dbReference type="ChEBI" id="CHEBI:29105"/>
        <label>2</label>
    </ligand>
</feature>
<feature type="binding site" evidence="11">
    <location>
        <position position="231"/>
    </location>
    <ligand>
        <name>Zn(2+)</name>
        <dbReference type="ChEBI" id="CHEBI:29105"/>
        <label>1</label>
        <note>catalytic</note>
    </ligand>
</feature>
<dbReference type="AlphaFoldDB" id="A0A1S7LHG6"/>
<dbReference type="UniPathway" id="UPA00116"/>
<feature type="binding site" evidence="11">
    <location>
        <position position="109"/>
    </location>
    <ligand>
        <name>Zn(2+)</name>
        <dbReference type="ChEBI" id="CHEBI:29105"/>
        <label>2</label>
    </ligand>
</feature>
<evidence type="ECO:0000256" key="10">
    <source>
        <dbReference type="PIRSR" id="PIRSR001359-2"/>
    </source>
</evidence>
<organism evidence="13">
    <name type="scientific">Magnetococcus massalia (strain MO-1)</name>
    <dbReference type="NCBI Taxonomy" id="451514"/>
    <lineage>
        <taxon>Bacteria</taxon>
        <taxon>Pseudomonadati</taxon>
        <taxon>Pseudomonadota</taxon>
        <taxon>Magnetococcia</taxon>
        <taxon>Magnetococcales</taxon>
        <taxon>Magnetococcaceae</taxon>
        <taxon>Magnetococcus</taxon>
    </lineage>
</organism>
<evidence type="ECO:0000256" key="12">
    <source>
        <dbReference type="RuleBase" id="RU366023"/>
    </source>
</evidence>
<dbReference type="GO" id="GO:0005829">
    <property type="term" value="C:cytosol"/>
    <property type="evidence" value="ECO:0007669"/>
    <property type="project" value="TreeGrafter"/>
</dbReference>
<dbReference type="PIRSF" id="PIRSF001359">
    <property type="entry name" value="F_bP_aldolase_II"/>
    <property type="match status" value="1"/>
</dbReference>
<evidence type="ECO:0000256" key="5">
    <source>
        <dbReference type="ARBA" id="ARBA00022723"/>
    </source>
</evidence>
<feature type="binding site" evidence="11">
    <location>
        <position position="75"/>
    </location>
    <ligand>
        <name>Zn(2+)</name>
        <dbReference type="ChEBI" id="CHEBI:29105"/>
        <label>1</label>
        <note>catalytic</note>
    </ligand>
</feature>
<dbReference type="Gene3D" id="3.20.20.70">
    <property type="entry name" value="Aldolase class I"/>
    <property type="match status" value="1"/>
</dbReference>
<keyword evidence="7 12" id="KW-0324">Glycolysis</keyword>
<feature type="binding site" evidence="11">
    <location>
        <position position="193"/>
    </location>
    <ligand>
        <name>Zn(2+)</name>
        <dbReference type="ChEBI" id="CHEBI:29105"/>
        <label>1</label>
        <note>catalytic</note>
    </ligand>
</feature>
<dbReference type="PROSITE" id="PS00806">
    <property type="entry name" value="ALDOLASE_CLASS_II_2"/>
    <property type="match status" value="1"/>
</dbReference>
<comment type="similarity">
    <text evidence="3 12">Belongs to the class II fructose-bisphosphate aldolase family.</text>
</comment>
<dbReference type="InterPro" id="IPR000771">
    <property type="entry name" value="FBA_II"/>
</dbReference>
<dbReference type="GO" id="GO:0004332">
    <property type="term" value="F:fructose-bisphosphate aldolase activity"/>
    <property type="evidence" value="ECO:0007669"/>
    <property type="project" value="UniProtKB-EC"/>
</dbReference>
<dbReference type="EC" id="4.1.2.13" evidence="4 12"/>
<name>A0A1S7LHG6_MAGMO</name>
<dbReference type="SUPFAM" id="SSF51569">
    <property type="entry name" value="Aldolase"/>
    <property type="match status" value="1"/>
</dbReference>
<evidence type="ECO:0000256" key="3">
    <source>
        <dbReference type="ARBA" id="ARBA00005812"/>
    </source>
</evidence>
<evidence type="ECO:0000256" key="9">
    <source>
        <dbReference type="PIRSR" id="PIRSR001359-1"/>
    </source>
</evidence>
<comment type="pathway">
    <text evidence="2 12">Carbohydrate degradation; glycolysis; D-glyceraldehyde 3-phosphate and glycerone phosphate from D-glucose: step 4/4.</text>
</comment>
<accession>A0A1S7LHG6</accession>
<protein>
    <recommendedName>
        <fullName evidence="4 12">Fructose-bisphosphate aldolase</fullName>
        <shortName evidence="12">FBP aldolase</shortName>
        <ecNumber evidence="4 12">4.1.2.13</ecNumber>
    </recommendedName>
</protein>
<dbReference type="GO" id="GO:0019253">
    <property type="term" value="P:reductive pentose-phosphate cycle"/>
    <property type="evidence" value="ECO:0007669"/>
    <property type="project" value="UniProtKB-UniPathway"/>
</dbReference>
<evidence type="ECO:0000256" key="1">
    <source>
        <dbReference type="ARBA" id="ARBA00000441"/>
    </source>
</evidence>
<dbReference type="InterPro" id="IPR013785">
    <property type="entry name" value="Aldolase_TIM"/>
</dbReference>
<dbReference type="Pfam" id="PF01116">
    <property type="entry name" value="F_bP_aldolase"/>
    <property type="match status" value="1"/>
</dbReference>
<evidence type="ECO:0000256" key="2">
    <source>
        <dbReference type="ARBA" id="ARBA00004714"/>
    </source>
</evidence>
<dbReference type="GO" id="GO:0006096">
    <property type="term" value="P:glycolytic process"/>
    <property type="evidence" value="ECO:0007669"/>
    <property type="project" value="UniProtKB-UniPathway"/>
</dbReference>
<feature type="active site" description="Proton donor" evidence="9">
    <location>
        <position position="74"/>
    </location>
</feature>
<dbReference type="NCBIfam" id="TIGR01520">
    <property type="entry name" value="FruBisAldo_II_A"/>
    <property type="match status" value="1"/>
</dbReference>
<proteinExistence type="inferred from homology"/>
<dbReference type="NCBIfam" id="TIGR00167">
    <property type="entry name" value="cbbA"/>
    <property type="match status" value="1"/>
</dbReference>
<evidence type="ECO:0000256" key="11">
    <source>
        <dbReference type="PIRSR" id="PIRSR001359-3"/>
    </source>
</evidence>
<dbReference type="EMBL" id="LO017727">
    <property type="protein sequence ID" value="CRH06402.1"/>
    <property type="molecule type" value="Genomic_DNA"/>
</dbReference>
<dbReference type="InterPro" id="IPR006411">
    <property type="entry name" value="Fruct_bisP_bact"/>
</dbReference>
<comment type="catalytic activity">
    <reaction evidence="1 12">
        <text>beta-D-fructose 1,6-bisphosphate = D-glyceraldehyde 3-phosphate + dihydroxyacetone phosphate</text>
        <dbReference type="Rhea" id="RHEA:14729"/>
        <dbReference type="ChEBI" id="CHEBI:32966"/>
        <dbReference type="ChEBI" id="CHEBI:57642"/>
        <dbReference type="ChEBI" id="CHEBI:59776"/>
        <dbReference type="EC" id="4.1.2.13"/>
    </reaction>
</comment>
<dbReference type="PANTHER" id="PTHR30559">
    <property type="entry name" value="FRUCTOSE-BISPHOSPHATE ALDOLASE CLASS 2"/>
    <property type="match status" value="1"/>
</dbReference>
<feature type="binding site" evidence="10">
    <location>
        <position position="194"/>
    </location>
    <ligand>
        <name>dihydroxyacetone phosphate</name>
        <dbReference type="ChEBI" id="CHEBI:57642"/>
    </ligand>
</feature>
<keyword evidence="5 11" id="KW-0479">Metal-binding</keyword>
<keyword evidence="6 11" id="KW-0862">Zinc</keyword>
<dbReference type="UniPathway" id="UPA00109">
    <property type="reaction ID" value="UER00183"/>
</dbReference>
<reference evidence="13" key="1">
    <citation type="submission" date="2015-04" db="EMBL/GenBank/DDBJ databases">
        <authorList>
            <person name="Syromyatnikov M.Y."/>
            <person name="Popov V.N."/>
        </authorList>
    </citation>
    <scope>NUCLEOTIDE SEQUENCE</scope>
    <source>
        <strain evidence="13">MO-1</strain>
    </source>
</reference>
<evidence type="ECO:0000256" key="6">
    <source>
        <dbReference type="ARBA" id="ARBA00022833"/>
    </source>
</evidence>
<comment type="function">
    <text evidence="12">Catalyzes the aldol condensation of dihydroxyacetone phosphate (DHAP or glycerone-phosphate) with glyceraldehyde 3-phosphate (G3P) to form fructose 1,6-bisphosphate (FBP) in gluconeogenesis and the reverse reaction in glycolysis.</text>
</comment>